<keyword evidence="2" id="KW-1185">Reference proteome</keyword>
<proteinExistence type="predicted"/>
<evidence type="ECO:0000313" key="1">
    <source>
        <dbReference type="EMBL" id="KAF9650498.1"/>
    </source>
</evidence>
<organism evidence="1 2">
    <name type="scientific">Thelephora ganbajun</name>
    <name type="common">Ganba fungus</name>
    <dbReference type="NCBI Taxonomy" id="370292"/>
    <lineage>
        <taxon>Eukaryota</taxon>
        <taxon>Fungi</taxon>
        <taxon>Dikarya</taxon>
        <taxon>Basidiomycota</taxon>
        <taxon>Agaricomycotina</taxon>
        <taxon>Agaricomycetes</taxon>
        <taxon>Thelephorales</taxon>
        <taxon>Thelephoraceae</taxon>
        <taxon>Thelephora</taxon>
    </lineage>
</organism>
<name>A0ACB6ZME4_THEGA</name>
<comment type="caution">
    <text evidence="1">The sequence shown here is derived from an EMBL/GenBank/DDBJ whole genome shotgun (WGS) entry which is preliminary data.</text>
</comment>
<sequence length="243" mass="27536">MKEDKHALLSSSVEASPEELAASILPDDQEIHHPSGGLQIELGLASSLSVADKDDIWKIFANAMQEMYETSSFCWNPTKKKREMFHKLGRFILVRSKKSTKIVAFTSFRFEEEEEYGVVYCYELHVSPAFHRCGLGRKLTQMLFDICKRRGLDKVMLTVFKGTICRNYPAPRHLSFYGSFKANETAILFYQSIGFTLDPSSPGYGASLPVDDGDDDWEDEGRGYVDEECDYMILSRSVALATH</sequence>
<reference evidence="1" key="1">
    <citation type="submission" date="2019-10" db="EMBL/GenBank/DDBJ databases">
        <authorList>
            <consortium name="DOE Joint Genome Institute"/>
            <person name="Kuo A."/>
            <person name="Miyauchi S."/>
            <person name="Kiss E."/>
            <person name="Drula E."/>
            <person name="Kohler A."/>
            <person name="Sanchez-Garcia M."/>
            <person name="Andreopoulos B."/>
            <person name="Barry K.W."/>
            <person name="Bonito G."/>
            <person name="Buee M."/>
            <person name="Carver A."/>
            <person name="Chen C."/>
            <person name="Cichocki N."/>
            <person name="Clum A."/>
            <person name="Culley D."/>
            <person name="Crous P.W."/>
            <person name="Fauchery L."/>
            <person name="Girlanda M."/>
            <person name="Hayes R."/>
            <person name="Keri Z."/>
            <person name="Labutti K."/>
            <person name="Lipzen A."/>
            <person name="Lombard V."/>
            <person name="Magnuson J."/>
            <person name="Maillard F."/>
            <person name="Morin E."/>
            <person name="Murat C."/>
            <person name="Nolan M."/>
            <person name="Ohm R."/>
            <person name="Pangilinan J."/>
            <person name="Pereira M."/>
            <person name="Perotto S."/>
            <person name="Peter M."/>
            <person name="Riley R."/>
            <person name="Sitrit Y."/>
            <person name="Stielow B."/>
            <person name="Szollosi G."/>
            <person name="Zifcakova L."/>
            <person name="Stursova M."/>
            <person name="Spatafora J.W."/>
            <person name="Tedersoo L."/>
            <person name="Vaario L.-M."/>
            <person name="Yamada A."/>
            <person name="Yan M."/>
            <person name="Wang P."/>
            <person name="Xu J."/>
            <person name="Bruns T."/>
            <person name="Baldrian P."/>
            <person name="Vilgalys R."/>
            <person name="Henrissat B."/>
            <person name="Grigoriev I.V."/>
            <person name="Hibbett D."/>
            <person name="Nagy L.G."/>
            <person name="Martin F.M."/>
        </authorList>
    </citation>
    <scope>NUCLEOTIDE SEQUENCE</scope>
    <source>
        <strain evidence="1">P2</strain>
    </source>
</reference>
<dbReference type="EMBL" id="MU117984">
    <property type="protein sequence ID" value="KAF9650498.1"/>
    <property type="molecule type" value="Genomic_DNA"/>
</dbReference>
<accession>A0ACB6ZME4</accession>
<protein>
    <submittedName>
        <fullName evidence="1">Uncharacterized protein</fullName>
    </submittedName>
</protein>
<gene>
    <name evidence="1" type="ORF">BDM02DRAFT_3185340</name>
</gene>
<reference evidence="1" key="2">
    <citation type="journal article" date="2020" name="Nat. Commun.">
        <title>Large-scale genome sequencing of mycorrhizal fungi provides insights into the early evolution of symbiotic traits.</title>
        <authorList>
            <person name="Miyauchi S."/>
            <person name="Kiss E."/>
            <person name="Kuo A."/>
            <person name="Drula E."/>
            <person name="Kohler A."/>
            <person name="Sanchez-Garcia M."/>
            <person name="Morin E."/>
            <person name="Andreopoulos B."/>
            <person name="Barry K.W."/>
            <person name="Bonito G."/>
            <person name="Buee M."/>
            <person name="Carver A."/>
            <person name="Chen C."/>
            <person name="Cichocki N."/>
            <person name="Clum A."/>
            <person name="Culley D."/>
            <person name="Crous P.W."/>
            <person name="Fauchery L."/>
            <person name="Girlanda M."/>
            <person name="Hayes R.D."/>
            <person name="Keri Z."/>
            <person name="LaButti K."/>
            <person name="Lipzen A."/>
            <person name="Lombard V."/>
            <person name="Magnuson J."/>
            <person name="Maillard F."/>
            <person name="Murat C."/>
            <person name="Nolan M."/>
            <person name="Ohm R.A."/>
            <person name="Pangilinan J."/>
            <person name="Pereira M.F."/>
            <person name="Perotto S."/>
            <person name="Peter M."/>
            <person name="Pfister S."/>
            <person name="Riley R."/>
            <person name="Sitrit Y."/>
            <person name="Stielow J.B."/>
            <person name="Szollosi G."/>
            <person name="Zifcakova L."/>
            <person name="Stursova M."/>
            <person name="Spatafora J.W."/>
            <person name="Tedersoo L."/>
            <person name="Vaario L.M."/>
            <person name="Yamada A."/>
            <person name="Yan M."/>
            <person name="Wang P."/>
            <person name="Xu J."/>
            <person name="Bruns T."/>
            <person name="Baldrian P."/>
            <person name="Vilgalys R."/>
            <person name="Dunand C."/>
            <person name="Henrissat B."/>
            <person name="Grigoriev I.V."/>
            <person name="Hibbett D."/>
            <person name="Nagy L.G."/>
            <person name="Martin F.M."/>
        </authorList>
    </citation>
    <scope>NUCLEOTIDE SEQUENCE</scope>
    <source>
        <strain evidence="1">P2</strain>
    </source>
</reference>
<dbReference type="Proteomes" id="UP000886501">
    <property type="component" value="Unassembled WGS sequence"/>
</dbReference>
<evidence type="ECO:0000313" key="2">
    <source>
        <dbReference type="Proteomes" id="UP000886501"/>
    </source>
</evidence>